<dbReference type="AlphaFoldDB" id="A0A317GFL5"/>
<protein>
    <submittedName>
        <fullName evidence="3">Uncharacterized protein</fullName>
    </submittedName>
</protein>
<evidence type="ECO:0000313" key="4">
    <source>
        <dbReference type="Proteomes" id="UP000245866"/>
    </source>
</evidence>
<evidence type="ECO:0000256" key="2">
    <source>
        <dbReference type="SAM" id="Phobius"/>
    </source>
</evidence>
<sequence>MNTFYQLTTLIIAVVAIISPIWTTYLQNRNKLRASLLESEIATLTQRIKDKQLAIKELSSAYGTMVSGALTHDKDSTALFRTLIQCAQYLDKESRDQILSFNGNDSASQQIVLNNISNIMDKMIMSIQDDQKKLDNFIDKRMPKTLISKKMHNKQGRK</sequence>
<gene>
    <name evidence="3" type="ORF">DKZ23_09230</name>
</gene>
<dbReference type="Proteomes" id="UP000245866">
    <property type="component" value="Unassembled WGS sequence"/>
</dbReference>
<keyword evidence="2" id="KW-1133">Transmembrane helix</keyword>
<organism evidence="3 4">
    <name type="scientific">Limosilactobacillus reuteri</name>
    <name type="common">Lactobacillus reuteri</name>
    <dbReference type="NCBI Taxonomy" id="1598"/>
    <lineage>
        <taxon>Bacteria</taxon>
        <taxon>Bacillati</taxon>
        <taxon>Bacillota</taxon>
        <taxon>Bacilli</taxon>
        <taxon>Lactobacillales</taxon>
        <taxon>Lactobacillaceae</taxon>
        <taxon>Limosilactobacillus</taxon>
    </lineage>
</organism>
<keyword evidence="2" id="KW-0812">Transmembrane</keyword>
<proteinExistence type="predicted"/>
<feature type="transmembrane region" description="Helical" evidence="2">
    <location>
        <begin position="6"/>
        <end position="26"/>
    </location>
</feature>
<evidence type="ECO:0000313" key="3">
    <source>
        <dbReference type="EMBL" id="PWT45673.1"/>
    </source>
</evidence>
<keyword evidence="1" id="KW-0175">Coiled coil</keyword>
<feature type="coiled-coil region" evidence="1">
    <location>
        <begin position="34"/>
        <end position="61"/>
    </location>
</feature>
<keyword evidence="2" id="KW-0472">Membrane</keyword>
<reference evidence="3 4" key="1">
    <citation type="journal article" date="2018" name="Front. Microbiol.">
        <title>Comparative Genomics of the Herbivore Gut Symbiont Lactobacillus reuteri Reveals Genetic Diversity and Lifestyle Adaptation.</title>
        <authorList>
            <person name="Zhao J."/>
        </authorList>
    </citation>
    <scope>NUCLEOTIDE SEQUENCE [LARGE SCALE GENOMIC DNA]</scope>
    <source>
        <strain evidence="3 4">LR12</strain>
    </source>
</reference>
<dbReference type="RefSeq" id="WP_134907951.1">
    <property type="nucleotide sequence ID" value="NZ_JAJAOX010000062.1"/>
</dbReference>
<evidence type="ECO:0000256" key="1">
    <source>
        <dbReference type="SAM" id="Coils"/>
    </source>
</evidence>
<accession>A0A317GFL5</accession>
<comment type="caution">
    <text evidence="3">The sequence shown here is derived from an EMBL/GenBank/DDBJ whole genome shotgun (WGS) entry which is preliminary data.</text>
</comment>
<name>A0A317GFL5_LIMRT</name>
<dbReference type="EMBL" id="QGHS01000154">
    <property type="protein sequence ID" value="PWT45673.1"/>
    <property type="molecule type" value="Genomic_DNA"/>
</dbReference>